<feature type="transmembrane region" description="Helical" evidence="1">
    <location>
        <begin position="39"/>
        <end position="62"/>
    </location>
</feature>
<keyword evidence="1" id="KW-0812">Transmembrane</keyword>
<dbReference type="AlphaFoldDB" id="A0A2T4U7K2"/>
<sequence>MELFGLPMSVVYLVLLFTGVSLAFLYIVMGEWMEGLLNFAGDALNAVSLIGYITLLGGLGYVGEVLGIAPSAVILIASIILAAVIMALINYNVVIPLKRKRRKERRGW</sequence>
<comment type="caution">
    <text evidence="3">The sequence shown here is derived from an EMBL/GenBank/DDBJ whole genome shotgun (WGS) entry which is preliminary data.</text>
</comment>
<evidence type="ECO:0000256" key="1">
    <source>
        <dbReference type="SAM" id="Phobius"/>
    </source>
</evidence>
<reference evidence="3 4" key="1">
    <citation type="submission" date="2018-03" db="EMBL/GenBank/DDBJ databases">
        <title>Alkalicoccus saliphilus sp. nov., isolated from a mineral pool.</title>
        <authorList>
            <person name="Zhao B."/>
        </authorList>
    </citation>
    <scope>NUCLEOTIDE SEQUENCE [LARGE SCALE GENOMIC DNA]</scope>
    <source>
        <strain evidence="3 4">6AG</strain>
    </source>
</reference>
<feature type="transmembrane region" description="Helical" evidence="1">
    <location>
        <begin position="6"/>
        <end position="27"/>
    </location>
</feature>
<keyword evidence="4" id="KW-1185">Reference proteome</keyword>
<dbReference type="EMBL" id="PZJJ01000007">
    <property type="protein sequence ID" value="PTL39393.1"/>
    <property type="molecule type" value="Genomic_DNA"/>
</dbReference>
<feature type="transmembrane region" description="Helical" evidence="1">
    <location>
        <begin position="68"/>
        <end position="95"/>
    </location>
</feature>
<dbReference type="OrthoDB" id="1683445at2"/>
<keyword evidence="1" id="KW-0472">Membrane</keyword>
<accession>A0A2T4U7K2</accession>
<dbReference type="Pfam" id="PF25842">
    <property type="entry name" value="NfeD_TM"/>
    <property type="match status" value="1"/>
</dbReference>
<name>A0A2T4U7K2_9BACI</name>
<evidence type="ECO:0000313" key="3">
    <source>
        <dbReference type="EMBL" id="PTL39393.1"/>
    </source>
</evidence>
<evidence type="ECO:0000313" key="4">
    <source>
        <dbReference type="Proteomes" id="UP000240509"/>
    </source>
</evidence>
<dbReference type="InterPro" id="IPR058653">
    <property type="entry name" value="NfeD2_TM"/>
</dbReference>
<evidence type="ECO:0000259" key="2">
    <source>
        <dbReference type="Pfam" id="PF25842"/>
    </source>
</evidence>
<feature type="domain" description="Membrane protein NfeD2 N-terminal transmembrane" evidence="2">
    <location>
        <begin position="1"/>
        <end position="99"/>
    </location>
</feature>
<protein>
    <recommendedName>
        <fullName evidence="2">Membrane protein NfeD2 N-terminal transmembrane domain-containing protein</fullName>
    </recommendedName>
</protein>
<proteinExistence type="predicted"/>
<gene>
    <name evidence="3" type="ORF">C6Y45_06070</name>
</gene>
<keyword evidence="1" id="KW-1133">Transmembrane helix</keyword>
<organism evidence="3 4">
    <name type="scientific">Alkalicoccus saliphilus</name>
    <dbReference type="NCBI Taxonomy" id="200989"/>
    <lineage>
        <taxon>Bacteria</taxon>
        <taxon>Bacillati</taxon>
        <taxon>Bacillota</taxon>
        <taxon>Bacilli</taxon>
        <taxon>Bacillales</taxon>
        <taxon>Bacillaceae</taxon>
        <taxon>Alkalicoccus</taxon>
    </lineage>
</organism>
<dbReference type="Proteomes" id="UP000240509">
    <property type="component" value="Unassembled WGS sequence"/>
</dbReference>
<dbReference type="RefSeq" id="WP_107584290.1">
    <property type="nucleotide sequence ID" value="NZ_PZJJ01000007.1"/>
</dbReference>